<protein>
    <submittedName>
        <fullName evidence="2">Uncharacterized protein</fullName>
    </submittedName>
</protein>
<dbReference type="AlphaFoldDB" id="A0A151XC75"/>
<keyword evidence="3" id="KW-1185">Reference proteome</keyword>
<name>A0A151XC75_9HYME</name>
<evidence type="ECO:0000313" key="2">
    <source>
        <dbReference type="EMBL" id="KYQ57947.1"/>
    </source>
</evidence>
<proteinExistence type="predicted"/>
<evidence type="ECO:0000313" key="3">
    <source>
        <dbReference type="Proteomes" id="UP000075809"/>
    </source>
</evidence>
<evidence type="ECO:0000256" key="1">
    <source>
        <dbReference type="SAM" id="MobiDB-lite"/>
    </source>
</evidence>
<feature type="region of interest" description="Disordered" evidence="1">
    <location>
        <begin position="213"/>
        <end position="232"/>
    </location>
</feature>
<reference evidence="2 3" key="1">
    <citation type="submission" date="2015-09" db="EMBL/GenBank/DDBJ databases">
        <title>Trachymyrmex zeteki WGS genome.</title>
        <authorList>
            <person name="Nygaard S."/>
            <person name="Hu H."/>
            <person name="Boomsma J."/>
            <person name="Zhang G."/>
        </authorList>
    </citation>
    <scope>NUCLEOTIDE SEQUENCE [LARGE SCALE GENOMIC DNA]</scope>
    <source>
        <strain evidence="2">Tzet28-1</strain>
        <tissue evidence="2">Whole body</tissue>
    </source>
</reference>
<dbReference type="EMBL" id="KQ982314">
    <property type="protein sequence ID" value="KYQ57947.1"/>
    <property type="molecule type" value="Genomic_DNA"/>
</dbReference>
<sequence length="232" mass="25337">MVAPTRLDLKEAASRTSHQSCTVMTLIFSHPYENERGCEISTVVCNFGTKRTVRRGTYGATYGTAAAAVYETVRKLQGLSRKIFRRADCNLNEACKCDREAGVFCDRFSISCDEIDEFPAVGILTRLTRLLDRTSIEIDCVRGADGRAQRESGARVEGYALYIHAYNAHVPINDSFLSITQLSGIGILAKPRCDAAGVIVMIAHWWAAIKTTNTTPPPSPPPPPPPPPPPEG</sequence>
<accession>A0A151XC75</accession>
<organism evidence="2 3">
    <name type="scientific">Mycetomoellerius zeteki</name>
    <dbReference type="NCBI Taxonomy" id="64791"/>
    <lineage>
        <taxon>Eukaryota</taxon>
        <taxon>Metazoa</taxon>
        <taxon>Ecdysozoa</taxon>
        <taxon>Arthropoda</taxon>
        <taxon>Hexapoda</taxon>
        <taxon>Insecta</taxon>
        <taxon>Pterygota</taxon>
        <taxon>Neoptera</taxon>
        <taxon>Endopterygota</taxon>
        <taxon>Hymenoptera</taxon>
        <taxon>Apocrita</taxon>
        <taxon>Aculeata</taxon>
        <taxon>Formicoidea</taxon>
        <taxon>Formicidae</taxon>
        <taxon>Myrmicinae</taxon>
        <taxon>Mycetomoellerius</taxon>
    </lineage>
</organism>
<feature type="compositionally biased region" description="Pro residues" evidence="1">
    <location>
        <begin position="215"/>
        <end position="232"/>
    </location>
</feature>
<dbReference type="Proteomes" id="UP000075809">
    <property type="component" value="Unassembled WGS sequence"/>
</dbReference>
<gene>
    <name evidence="2" type="ORF">ALC60_02996</name>
</gene>